<evidence type="ECO:0000256" key="1">
    <source>
        <dbReference type="ARBA" id="ARBA00006061"/>
    </source>
</evidence>
<dbReference type="Pfam" id="PF08536">
    <property type="entry name" value="Whirly"/>
    <property type="match status" value="1"/>
</dbReference>
<dbReference type="EMBL" id="JABMIG020000170">
    <property type="protein sequence ID" value="KAL3787727.1"/>
    <property type="molecule type" value="Genomic_DNA"/>
</dbReference>
<dbReference type="PANTHER" id="PTHR31745">
    <property type="entry name" value="SINGLE-STRANDED DNA-BINDING PROTEIN WHY2, MITOCHONDRIAL"/>
    <property type="match status" value="1"/>
</dbReference>
<keyword evidence="2" id="KW-0809">Transit peptide</keyword>
<gene>
    <name evidence="3" type="ORF">HJC23_012153</name>
</gene>
<protein>
    <submittedName>
        <fullName evidence="3">Uncharacterized protein</fullName>
    </submittedName>
</protein>
<dbReference type="AlphaFoldDB" id="A0ABD3PJ21"/>
<dbReference type="InterPro" id="IPR009044">
    <property type="entry name" value="ssDNA-bd_transcriptional_reg"/>
</dbReference>
<comment type="similarity">
    <text evidence="1">Belongs to the Whirly family.</text>
</comment>
<evidence type="ECO:0000256" key="2">
    <source>
        <dbReference type="ARBA" id="ARBA00022946"/>
    </source>
</evidence>
<dbReference type="Proteomes" id="UP001516023">
    <property type="component" value="Unassembled WGS sequence"/>
</dbReference>
<dbReference type="SUPFAM" id="SSF54447">
    <property type="entry name" value="ssDNA-binding transcriptional regulator domain"/>
    <property type="match status" value="1"/>
</dbReference>
<sequence>MISSSALRSLASIASRSSIRVNPTLIRSSACGLASYTNSTIVSKRDVASYQRNAVPPYQQRAFSSMGMMPRRGFPQYTVFDQSTALSIRAQMPIFKKAGADGVSVDRRGKLILEFVPRNTAGTGYAWDNKTVFSLGAEEVGLCVSQLPGAGVELSHKSFYGSSDTEDGTKVYSGEMVDKVLTIEPKEGAAFLFKIDFVKNGVGGQSPDGMDIPTSIPLEVTLQAGEFEVVKSIFQTSIPYLLGWNATMDLAAAAAISKGVSGGSGGGGFY</sequence>
<keyword evidence="4" id="KW-1185">Reference proteome</keyword>
<name>A0ABD3PJ21_9STRA</name>
<accession>A0ABD3PJ21</accession>
<dbReference type="Gene3D" id="2.30.31.10">
    <property type="entry name" value="Transcriptional Coactivator Pc4, Chain A"/>
    <property type="match status" value="1"/>
</dbReference>
<organism evidence="3 4">
    <name type="scientific">Cyclotella cryptica</name>
    <dbReference type="NCBI Taxonomy" id="29204"/>
    <lineage>
        <taxon>Eukaryota</taxon>
        <taxon>Sar</taxon>
        <taxon>Stramenopiles</taxon>
        <taxon>Ochrophyta</taxon>
        <taxon>Bacillariophyta</taxon>
        <taxon>Coscinodiscophyceae</taxon>
        <taxon>Thalassiosirophycidae</taxon>
        <taxon>Stephanodiscales</taxon>
        <taxon>Stephanodiscaceae</taxon>
        <taxon>Cyclotella</taxon>
    </lineage>
</organism>
<evidence type="ECO:0000313" key="3">
    <source>
        <dbReference type="EMBL" id="KAL3787727.1"/>
    </source>
</evidence>
<comment type="caution">
    <text evidence="3">The sequence shown here is derived from an EMBL/GenBank/DDBJ whole genome shotgun (WGS) entry which is preliminary data.</text>
</comment>
<dbReference type="PANTHER" id="PTHR31745:SF1">
    <property type="entry name" value="SINGLE-STRANDED DNA-BINDING PROTEIN WHY2, MITOCHONDRIAL"/>
    <property type="match status" value="1"/>
</dbReference>
<evidence type="ECO:0000313" key="4">
    <source>
        <dbReference type="Proteomes" id="UP001516023"/>
    </source>
</evidence>
<reference evidence="3 4" key="1">
    <citation type="journal article" date="2020" name="G3 (Bethesda)">
        <title>Improved Reference Genome for Cyclotella cryptica CCMP332, a Model for Cell Wall Morphogenesis, Salinity Adaptation, and Lipid Production in Diatoms (Bacillariophyta).</title>
        <authorList>
            <person name="Roberts W.R."/>
            <person name="Downey K.M."/>
            <person name="Ruck E.C."/>
            <person name="Traller J.C."/>
            <person name="Alverson A.J."/>
        </authorList>
    </citation>
    <scope>NUCLEOTIDE SEQUENCE [LARGE SCALE GENOMIC DNA]</scope>
    <source>
        <strain evidence="3 4">CCMP332</strain>
    </source>
</reference>
<dbReference type="InterPro" id="IPR013742">
    <property type="entry name" value="Whirly"/>
</dbReference>
<proteinExistence type="inferred from homology"/>